<evidence type="ECO:0000313" key="3">
    <source>
        <dbReference type="Proteomes" id="UP000254330"/>
    </source>
</evidence>
<reference evidence="1 3" key="1">
    <citation type="submission" date="2018-06" db="EMBL/GenBank/DDBJ databases">
        <authorList>
            <consortium name="Pathogen Informatics"/>
            <person name="Doyle S."/>
        </authorList>
    </citation>
    <scope>NUCLEOTIDE SEQUENCE [LARGE SCALE GENOMIC DNA]</scope>
    <source>
        <strain evidence="1 3">NCTC10597</strain>
    </source>
</reference>
<dbReference type="InterPro" id="IPR002763">
    <property type="entry name" value="DUF72"/>
</dbReference>
<evidence type="ECO:0000313" key="1">
    <source>
        <dbReference type="EMBL" id="STX10458.1"/>
    </source>
</evidence>
<sequence length="284" mass="33184">MIRIGLTGWGDHPAAYSKTTKSSDKLFDYSGHFPLVEVDSSFYAIPAVKSIKRWIEDTPDTFKFVFKAYQGMTGHMRDNLPYETKGEMFEAFRVAADVLLQADRLALVLVQFPPWFDCQVKNVQYLRYVKEQLPNYPIAIEFRNRTWYDERFVEGTLSLLRDLDFTHSVCDEPQVGEGCIPLLPQATNRIGFMRFHGRNIHGWRNPGNADQWRKVRFLYHYNQEELQELADAIQTLNKQVSELYVVFNNNSEHDAFPNAKEMMEMLELEYEGLAPKQLDLFDED</sequence>
<accession>A0A2U3AGD9</accession>
<organism evidence="1 3">
    <name type="scientific">Kurthia zopfii</name>
    <dbReference type="NCBI Taxonomy" id="1650"/>
    <lineage>
        <taxon>Bacteria</taxon>
        <taxon>Bacillati</taxon>
        <taxon>Bacillota</taxon>
        <taxon>Bacilli</taxon>
        <taxon>Bacillales</taxon>
        <taxon>Caryophanaceae</taxon>
        <taxon>Kurthia</taxon>
    </lineage>
</organism>
<dbReference type="EMBL" id="UGNP01000001">
    <property type="protein sequence ID" value="STX10458.1"/>
    <property type="molecule type" value="Genomic_DNA"/>
</dbReference>
<proteinExistence type="predicted"/>
<dbReference type="EMBL" id="SNZG01000003">
    <property type="protein sequence ID" value="TDR42705.1"/>
    <property type="molecule type" value="Genomic_DNA"/>
</dbReference>
<protein>
    <submittedName>
        <fullName evidence="1">Protein of uncharacterized function DUF72</fullName>
    </submittedName>
    <submittedName>
        <fullName evidence="2">Uncharacterized protein YecE (DUF72 family)</fullName>
    </submittedName>
</protein>
<evidence type="ECO:0000313" key="2">
    <source>
        <dbReference type="EMBL" id="TDR42705.1"/>
    </source>
</evidence>
<dbReference type="InterPro" id="IPR036520">
    <property type="entry name" value="UPF0759_sf"/>
</dbReference>
<dbReference type="RefSeq" id="WP_109348548.1">
    <property type="nucleotide sequence ID" value="NZ_BJUE01000005.1"/>
</dbReference>
<dbReference type="Proteomes" id="UP000254330">
    <property type="component" value="Unassembled WGS sequence"/>
</dbReference>
<dbReference type="SUPFAM" id="SSF117396">
    <property type="entry name" value="TM1631-like"/>
    <property type="match status" value="1"/>
</dbReference>
<keyword evidence="4" id="KW-1185">Reference proteome</keyword>
<dbReference type="PANTHER" id="PTHR30348:SF13">
    <property type="entry name" value="UPF0759 PROTEIN YUNF"/>
    <property type="match status" value="1"/>
</dbReference>
<name>A0A2U3AGD9_9BACL</name>
<dbReference type="PANTHER" id="PTHR30348">
    <property type="entry name" value="UNCHARACTERIZED PROTEIN YECE"/>
    <property type="match status" value="1"/>
</dbReference>
<comment type="caution">
    <text evidence="1">The sequence shown here is derived from an EMBL/GenBank/DDBJ whole genome shotgun (WGS) entry which is preliminary data.</text>
</comment>
<dbReference type="Proteomes" id="UP000294641">
    <property type="component" value="Unassembled WGS sequence"/>
</dbReference>
<dbReference type="Pfam" id="PF01904">
    <property type="entry name" value="DUF72"/>
    <property type="match status" value="1"/>
</dbReference>
<reference evidence="2 4" key="2">
    <citation type="submission" date="2019-03" db="EMBL/GenBank/DDBJ databases">
        <title>Genomic Encyclopedia of Type Strains, Phase IV (KMG-IV): sequencing the most valuable type-strain genomes for metagenomic binning, comparative biology and taxonomic classification.</title>
        <authorList>
            <person name="Goeker M."/>
        </authorList>
    </citation>
    <scope>NUCLEOTIDE SEQUENCE [LARGE SCALE GENOMIC DNA]</scope>
    <source>
        <strain evidence="2 4">DSM 20580</strain>
    </source>
</reference>
<evidence type="ECO:0000313" key="4">
    <source>
        <dbReference type="Proteomes" id="UP000294641"/>
    </source>
</evidence>
<dbReference type="Gene3D" id="3.20.20.410">
    <property type="entry name" value="Protein of unknown function UPF0759"/>
    <property type="match status" value="1"/>
</dbReference>
<gene>
    <name evidence="2" type="ORF">DFR61_10381</name>
    <name evidence="1" type="ORF">NCTC10597_02204</name>
</gene>
<dbReference type="OrthoDB" id="9780310at2"/>
<dbReference type="AlphaFoldDB" id="A0A2U3AGD9"/>